<accession>A0ABN9W3K8</accession>
<keyword evidence="3" id="KW-1185">Reference proteome</keyword>
<protein>
    <recommendedName>
        <fullName evidence="4">Ribosome biogenesis protein NOP53</fullName>
    </recommendedName>
</protein>
<sequence length="199" mass="22371">MDVGRLSGRKPERHNRGPRGVLGRQGGAQGARRSSKESAGTPRVHARSGASPKTICMSRRRSSRRWPRVARDRSGTGLGQRLVRRGFWPSQQAAPRVEDLPRILLDSASAKSKRKKRHRQKLSKVRADYLDRRWDTPALARGARQWRRPRTLGFRPPRQAAPRTLAPRTVEEEGEEEEEEEGDGERSEDSSGEDPEAGG</sequence>
<proteinExistence type="predicted"/>
<evidence type="ECO:0008006" key="4">
    <source>
        <dbReference type="Google" id="ProtNLM"/>
    </source>
</evidence>
<feature type="region of interest" description="Disordered" evidence="1">
    <location>
        <begin position="138"/>
        <end position="199"/>
    </location>
</feature>
<name>A0ABN9W3K8_9DINO</name>
<feature type="compositionally biased region" description="Basic residues" evidence="1">
    <location>
        <begin position="58"/>
        <end position="68"/>
    </location>
</feature>
<feature type="compositionally biased region" description="Acidic residues" evidence="1">
    <location>
        <begin position="190"/>
        <end position="199"/>
    </location>
</feature>
<dbReference type="EMBL" id="CAUYUJ010017924">
    <property type="protein sequence ID" value="CAK0879132.1"/>
    <property type="molecule type" value="Genomic_DNA"/>
</dbReference>
<reference evidence="2" key="1">
    <citation type="submission" date="2023-10" db="EMBL/GenBank/DDBJ databases">
        <authorList>
            <person name="Chen Y."/>
            <person name="Shah S."/>
            <person name="Dougan E. K."/>
            <person name="Thang M."/>
            <person name="Chan C."/>
        </authorList>
    </citation>
    <scope>NUCLEOTIDE SEQUENCE [LARGE SCALE GENOMIC DNA]</scope>
</reference>
<organism evidence="2 3">
    <name type="scientific">Prorocentrum cordatum</name>
    <dbReference type="NCBI Taxonomy" id="2364126"/>
    <lineage>
        <taxon>Eukaryota</taxon>
        <taxon>Sar</taxon>
        <taxon>Alveolata</taxon>
        <taxon>Dinophyceae</taxon>
        <taxon>Prorocentrales</taxon>
        <taxon>Prorocentraceae</taxon>
        <taxon>Prorocentrum</taxon>
    </lineage>
</organism>
<feature type="non-terminal residue" evidence="2">
    <location>
        <position position="199"/>
    </location>
</feature>
<feature type="compositionally biased region" description="Acidic residues" evidence="1">
    <location>
        <begin position="172"/>
        <end position="183"/>
    </location>
</feature>
<dbReference type="Proteomes" id="UP001189429">
    <property type="component" value="Unassembled WGS sequence"/>
</dbReference>
<evidence type="ECO:0000313" key="3">
    <source>
        <dbReference type="Proteomes" id="UP001189429"/>
    </source>
</evidence>
<comment type="caution">
    <text evidence="2">The sequence shown here is derived from an EMBL/GenBank/DDBJ whole genome shotgun (WGS) entry which is preliminary data.</text>
</comment>
<gene>
    <name evidence="2" type="ORF">PCOR1329_LOCUS62654</name>
</gene>
<feature type="region of interest" description="Disordered" evidence="1">
    <location>
        <begin position="1"/>
        <end position="80"/>
    </location>
</feature>
<evidence type="ECO:0000313" key="2">
    <source>
        <dbReference type="EMBL" id="CAK0879132.1"/>
    </source>
</evidence>
<evidence type="ECO:0000256" key="1">
    <source>
        <dbReference type="SAM" id="MobiDB-lite"/>
    </source>
</evidence>
<feature type="compositionally biased region" description="Basic residues" evidence="1">
    <location>
        <begin position="7"/>
        <end position="17"/>
    </location>
</feature>